<evidence type="ECO:0000313" key="3">
    <source>
        <dbReference type="Proteomes" id="UP000298616"/>
    </source>
</evidence>
<dbReference type="AlphaFoldDB" id="A0A4D7JTG5"/>
<dbReference type="KEGG" id="fpf:DCC35_12060"/>
<proteinExistence type="predicted"/>
<dbReference type="Pfam" id="PF03729">
    <property type="entry name" value="DUF308"/>
    <property type="match status" value="2"/>
</dbReference>
<evidence type="ECO:0000313" key="2">
    <source>
        <dbReference type="EMBL" id="QCK15426.1"/>
    </source>
</evidence>
<dbReference type="InterPro" id="IPR052712">
    <property type="entry name" value="Acid_resist_chaperone_HdeD"/>
</dbReference>
<sequence length="188" mass="21101">MSEFTKSVRSTIKHWYLHLIIGILLILVGAYVFTNPVDAYVTLAFIFGITFLFTGAIEIIYAIANRNELDSWGWSLGGGILEVLIGIIILSRPEIGMIVLAFIVGFALLFRSMLSVSWSMEIRKYQNPNWGWMLFLGIIGVILAFILLWNPIIAGATVVIWTAITFIAIGIFEIILSFNLKKLKSKID</sequence>
<dbReference type="OrthoDB" id="7059775at2"/>
<dbReference type="EMBL" id="CP028923">
    <property type="protein sequence ID" value="QCK15426.1"/>
    <property type="molecule type" value="Genomic_DNA"/>
</dbReference>
<dbReference type="PANTHER" id="PTHR34989:SF1">
    <property type="entry name" value="PROTEIN HDED"/>
    <property type="match status" value="1"/>
</dbReference>
<name>A0A4D7JTG5_9BACT</name>
<evidence type="ECO:0000256" key="1">
    <source>
        <dbReference type="SAM" id="Phobius"/>
    </source>
</evidence>
<evidence type="ECO:0008006" key="4">
    <source>
        <dbReference type="Google" id="ProtNLM"/>
    </source>
</evidence>
<keyword evidence="1" id="KW-0812">Transmembrane</keyword>
<dbReference type="InterPro" id="IPR005325">
    <property type="entry name" value="DUF308_memb"/>
</dbReference>
<dbReference type="RefSeq" id="WP_137091025.1">
    <property type="nucleotide sequence ID" value="NZ_CP028923.1"/>
</dbReference>
<dbReference type="PANTHER" id="PTHR34989">
    <property type="entry name" value="PROTEIN HDED"/>
    <property type="match status" value="1"/>
</dbReference>
<keyword evidence="1" id="KW-1133">Transmembrane helix</keyword>
<reference evidence="2 3" key="1">
    <citation type="submission" date="2018-04" db="EMBL/GenBank/DDBJ databases">
        <title>Complete genome uncultured novel isolate.</title>
        <authorList>
            <person name="Merlino G."/>
        </authorList>
    </citation>
    <scope>NUCLEOTIDE SEQUENCE [LARGE SCALE GENOMIC DNA]</scope>
    <source>
        <strain evidence="3">R1DC9</strain>
    </source>
</reference>
<gene>
    <name evidence="2" type="ORF">DCC35_12060</name>
</gene>
<accession>A0A4D7JTG5</accession>
<dbReference type="GO" id="GO:0005886">
    <property type="term" value="C:plasma membrane"/>
    <property type="evidence" value="ECO:0007669"/>
    <property type="project" value="TreeGrafter"/>
</dbReference>
<dbReference type="Proteomes" id="UP000298616">
    <property type="component" value="Chromosome"/>
</dbReference>
<feature type="transmembrane region" description="Helical" evidence="1">
    <location>
        <begin position="130"/>
        <end position="152"/>
    </location>
</feature>
<feature type="transmembrane region" description="Helical" evidence="1">
    <location>
        <begin position="158"/>
        <end position="180"/>
    </location>
</feature>
<keyword evidence="1" id="KW-0472">Membrane</keyword>
<protein>
    <recommendedName>
        <fullName evidence="4">HdeD family acid-resistance protein</fullName>
    </recommendedName>
</protein>
<feature type="transmembrane region" description="Helical" evidence="1">
    <location>
        <begin position="39"/>
        <end position="64"/>
    </location>
</feature>
<feature type="transmembrane region" description="Helical" evidence="1">
    <location>
        <begin position="15"/>
        <end position="33"/>
    </location>
</feature>
<feature type="transmembrane region" description="Helical" evidence="1">
    <location>
        <begin position="95"/>
        <end position="118"/>
    </location>
</feature>
<keyword evidence="3" id="KW-1185">Reference proteome</keyword>
<organism evidence="2 3">
    <name type="scientific">Mangrovivirga cuniculi</name>
    <dbReference type="NCBI Taxonomy" id="2715131"/>
    <lineage>
        <taxon>Bacteria</taxon>
        <taxon>Pseudomonadati</taxon>
        <taxon>Bacteroidota</taxon>
        <taxon>Cytophagia</taxon>
        <taxon>Cytophagales</taxon>
        <taxon>Mangrovivirgaceae</taxon>
        <taxon>Mangrovivirga</taxon>
    </lineage>
</organism>
<feature type="transmembrane region" description="Helical" evidence="1">
    <location>
        <begin position="71"/>
        <end position="89"/>
    </location>
</feature>